<dbReference type="InterPro" id="IPR013187">
    <property type="entry name" value="F-box-assoc_dom_typ3"/>
</dbReference>
<accession>A0ABQ7MT47</accession>
<proteinExistence type="predicted"/>
<keyword evidence="3" id="KW-1185">Reference proteome</keyword>
<evidence type="ECO:0000313" key="2">
    <source>
        <dbReference type="EMBL" id="KAG5401874.1"/>
    </source>
</evidence>
<feature type="domain" description="F-box associated beta-propeller type 3" evidence="1">
    <location>
        <begin position="56"/>
        <end position="127"/>
    </location>
</feature>
<organism evidence="2 3">
    <name type="scientific">Brassica rapa subsp. trilocularis</name>
    <dbReference type="NCBI Taxonomy" id="1813537"/>
    <lineage>
        <taxon>Eukaryota</taxon>
        <taxon>Viridiplantae</taxon>
        <taxon>Streptophyta</taxon>
        <taxon>Embryophyta</taxon>
        <taxon>Tracheophyta</taxon>
        <taxon>Spermatophyta</taxon>
        <taxon>Magnoliopsida</taxon>
        <taxon>eudicotyledons</taxon>
        <taxon>Gunneridae</taxon>
        <taxon>Pentapetalae</taxon>
        <taxon>rosids</taxon>
        <taxon>malvids</taxon>
        <taxon>Brassicales</taxon>
        <taxon>Brassicaceae</taxon>
        <taxon>Brassiceae</taxon>
        <taxon>Brassica</taxon>
    </lineage>
</organism>
<dbReference type="Pfam" id="PF08268">
    <property type="entry name" value="FBA_3"/>
    <property type="match status" value="2"/>
</dbReference>
<dbReference type="NCBIfam" id="TIGR01640">
    <property type="entry name" value="F_box_assoc_1"/>
    <property type="match status" value="1"/>
</dbReference>
<evidence type="ECO:0000313" key="3">
    <source>
        <dbReference type="Proteomes" id="UP000823674"/>
    </source>
</evidence>
<feature type="domain" description="F-box associated beta-propeller type 3" evidence="1">
    <location>
        <begin position="140"/>
        <end position="197"/>
    </location>
</feature>
<reference evidence="2 3" key="1">
    <citation type="submission" date="2021-03" db="EMBL/GenBank/DDBJ databases">
        <authorList>
            <person name="King G.J."/>
            <person name="Bancroft I."/>
            <person name="Baten A."/>
            <person name="Bloomfield J."/>
            <person name="Borpatragohain P."/>
            <person name="He Z."/>
            <person name="Irish N."/>
            <person name="Irwin J."/>
            <person name="Liu K."/>
            <person name="Mauleon R.P."/>
            <person name="Moore J."/>
            <person name="Morris R."/>
            <person name="Ostergaard L."/>
            <person name="Wang B."/>
            <person name="Wells R."/>
        </authorList>
    </citation>
    <scope>NUCLEOTIDE SEQUENCE [LARGE SCALE GENOMIC DNA]</scope>
    <source>
        <strain evidence="2">R-o-18</strain>
        <tissue evidence="2">Leaf</tissue>
    </source>
</reference>
<dbReference type="PANTHER" id="PTHR31111">
    <property type="entry name" value="BNAA05G37150D PROTEIN-RELATED"/>
    <property type="match status" value="1"/>
</dbReference>
<comment type="caution">
    <text evidence="2">The sequence shown here is derived from an EMBL/GenBank/DDBJ whole genome shotgun (WGS) entry which is preliminary data.</text>
</comment>
<dbReference type="InterPro" id="IPR017451">
    <property type="entry name" value="F-box-assoc_interact_dom"/>
</dbReference>
<dbReference type="EMBL" id="JADBGQ010000004">
    <property type="protein sequence ID" value="KAG5401874.1"/>
    <property type="molecule type" value="Genomic_DNA"/>
</dbReference>
<protein>
    <recommendedName>
        <fullName evidence="1">F-box associated beta-propeller type 3 domain-containing protein</fullName>
    </recommendedName>
</protein>
<dbReference type="PANTHER" id="PTHR31111:SF113">
    <property type="entry name" value="F-BOX ASSOCIATED UBIQUITINATION EFFECTOR FAMILY PROTEIN"/>
    <property type="match status" value="1"/>
</dbReference>
<sequence length="204" mass="22591">MVEVLEAAKKALTWPMPNAKGILLGSCCVEAISLLMRFNVIPEADEPRRMMERPFVECCIPHLSSRNWMCISGVLYYAAAANSSSGRTMVACFDLRSEKFSFVNFSRAVPGSTTLVNYNGKLGLLMAGDSGDIGEAIARNMRIAGLVGVNEIVLAPWFENVPSYVIYFNVERKTITKVGIQGMEVFQGKRLDTHLNYVENVKLI</sequence>
<evidence type="ECO:0000259" key="1">
    <source>
        <dbReference type="Pfam" id="PF08268"/>
    </source>
</evidence>
<dbReference type="Proteomes" id="UP000823674">
    <property type="component" value="Chromosome A04"/>
</dbReference>
<gene>
    <name evidence="2" type="primary">A04p030580.1_BraROA</name>
    <name evidence="2" type="ORF">IGI04_016481</name>
</gene>
<name>A0ABQ7MT47_BRACM</name>